<dbReference type="NCBIfam" id="TIGR02802">
    <property type="entry name" value="Pal_lipo"/>
    <property type="match status" value="1"/>
</dbReference>
<organism evidence="12 13">
    <name type="scientific">Candidatus Magnetaquiglobus chichijimensis</name>
    <dbReference type="NCBI Taxonomy" id="3141448"/>
    <lineage>
        <taxon>Bacteria</taxon>
        <taxon>Pseudomonadati</taxon>
        <taxon>Pseudomonadota</taxon>
        <taxon>Magnetococcia</taxon>
        <taxon>Magnetococcales</taxon>
        <taxon>Candidatus Magnetaquicoccaceae</taxon>
        <taxon>Candidatus Magnetaquiglobus</taxon>
    </lineage>
</organism>
<keyword evidence="4 8" id="KW-0564">Palmitate</keyword>
<dbReference type="InterPro" id="IPR036737">
    <property type="entry name" value="OmpA-like_sf"/>
</dbReference>
<sequence length="179" mass="18712">MITKRSHFLAISLLSLGLLAGCGTVPGADGQGGDGAGGKAGDDGRALGRHDGSSAYLDGRGGPNDPSGRGGAGGEPEHRVYFDLNSSIIDSSAADVLAQNARWLGKRNVTVEGHCDERGTREYNLALGQKRADAAKQYLISQGVDGSRIKTVSYGKERPLVNGHNEAAWSKNRRADLVP</sequence>
<dbReference type="Gene3D" id="3.30.1330.60">
    <property type="entry name" value="OmpA-like domain"/>
    <property type="match status" value="1"/>
</dbReference>
<comment type="similarity">
    <text evidence="8">Belongs to the Pal lipoprotein family.</text>
</comment>
<protein>
    <recommendedName>
        <fullName evidence="8">Peptidoglycan-associated lipoprotein</fullName>
        <shortName evidence="8">PAL</shortName>
    </recommendedName>
</protein>
<evidence type="ECO:0000256" key="6">
    <source>
        <dbReference type="ARBA" id="ARBA00023288"/>
    </source>
</evidence>
<dbReference type="SUPFAM" id="SSF103088">
    <property type="entry name" value="OmpA-like"/>
    <property type="match status" value="1"/>
</dbReference>
<evidence type="ECO:0000313" key="13">
    <source>
        <dbReference type="Proteomes" id="UP001628193"/>
    </source>
</evidence>
<feature type="compositionally biased region" description="Basic and acidic residues" evidence="9">
    <location>
        <begin position="40"/>
        <end position="52"/>
    </location>
</feature>
<evidence type="ECO:0000259" key="11">
    <source>
        <dbReference type="PROSITE" id="PS51123"/>
    </source>
</evidence>
<keyword evidence="3 8" id="KW-0472">Membrane</keyword>
<evidence type="ECO:0000256" key="5">
    <source>
        <dbReference type="ARBA" id="ARBA00023237"/>
    </source>
</evidence>
<dbReference type="InterPro" id="IPR006664">
    <property type="entry name" value="OMP_bac"/>
</dbReference>
<comment type="subunit">
    <text evidence="8">The Tol-Pal system is composed of five core proteins: the inner membrane proteins TolA, TolQ and TolR, the periplasmic protein TolB and the outer membrane protein Pal. They form a network linking the inner and outer membranes and the peptidoglycan layer.</text>
</comment>
<dbReference type="EMBL" id="BAAFGK010000001">
    <property type="protein sequence ID" value="GAB0055747.1"/>
    <property type="molecule type" value="Genomic_DNA"/>
</dbReference>
<reference evidence="12 13" key="1">
    <citation type="submission" date="2024-09" db="EMBL/GenBank/DDBJ databases">
        <title>Draft genome sequence of Candidatus Magnetaquicoccaceae bacterium FCR-1.</title>
        <authorList>
            <person name="Shimoshige H."/>
            <person name="Shimamura S."/>
            <person name="Taoka A."/>
            <person name="Kobayashi H."/>
            <person name="Maekawa T."/>
        </authorList>
    </citation>
    <scope>NUCLEOTIDE SEQUENCE [LARGE SCALE GENOMIC DNA]</scope>
    <source>
        <strain evidence="12 13">FCR-1</strain>
    </source>
</reference>
<feature type="region of interest" description="Disordered" evidence="9">
    <location>
        <begin position="32"/>
        <end position="77"/>
    </location>
</feature>
<evidence type="ECO:0000256" key="8">
    <source>
        <dbReference type="HAMAP-Rule" id="MF_02204"/>
    </source>
</evidence>
<keyword evidence="13" id="KW-1185">Reference proteome</keyword>
<evidence type="ECO:0000256" key="1">
    <source>
        <dbReference type="ARBA" id="ARBA00022618"/>
    </source>
</evidence>
<keyword evidence="6 8" id="KW-0449">Lipoprotein</keyword>
<dbReference type="InterPro" id="IPR050330">
    <property type="entry name" value="Bact_OuterMem_StrucFunc"/>
</dbReference>
<dbReference type="InterPro" id="IPR014169">
    <property type="entry name" value="Pal_lipo_C"/>
</dbReference>
<evidence type="ECO:0000256" key="9">
    <source>
        <dbReference type="SAM" id="MobiDB-lite"/>
    </source>
</evidence>
<comment type="caution">
    <text evidence="12">The sequence shown here is derived from an EMBL/GenBank/DDBJ whole genome shotgun (WGS) entry which is preliminary data.</text>
</comment>
<evidence type="ECO:0000256" key="10">
    <source>
        <dbReference type="SAM" id="SignalP"/>
    </source>
</evidence>
<dbReference type="InterPro" id="IPR006665">
    <property type="entry name" value="OmpA-like"/>
</dbReference>
<keyword evidence="2 8" id="KW-0732">Signal</keyword>
<dbReference type="PRINTS" id="PR01021">
    <property type="entry name" value="OMPADOMAIN"/>
</dbReference>
<dbReference type="Proteomes" id="UP001628193">
    <property type="component" value="Unassembled WGS sequence"/>
</dbReference>
<comment type="subcellular location">
    <subcellularLocation>
        <location evidence="8">Cell outer membrane</location>
        <topology evidence="8">Lipid-anchor</topology>
    </subcellularLocation>
</comment>
<feature type="signal peptide" evidence="10">
    <location>
        <begin position="1"/>
        <end position="20"/>
    </location>
</feature>
<keyword evidence="5 8" id="KW-0998">Cell outer membrane</keyword>
<dbReference type="PROSITE" id="PS51257">
    <property type="entry name" value="PROKAR_LIPOPROTEIN"/>
    <property type="match status" value="1"/>
</dbReference>
<keyword evidence="1 8" id="KW-0132">Cell division</keyword>
<gene>
    <name evidence="12" type="primary">pal_1</name>
    <name evidence="8" type="synonym">pal</name>
    <name evidence="12" type="ORF">SIID45300_00042</name>
</gene>
<feature type="domain" description="OmpA-like" evidence="11">
    <location>
        <begin position="69"/>
        <end position="179"/>
    </location>
</feature>
<proteinExistence type="inferred from homology"/>
<dbReference type="PANTHER" id="PTHR30329:SF21">
    <property type="entry name" value="LIPOPROTEIN YIAD-RELATED"/>
    <property type="match status" value="1"/>
</dbReference>
<dbReference type="PROSITE" id="PS51123">
    <property type="entry name" value="OMPA_2"/>
    <property type="match status" value="1"/>
</dbReference>
<name>A0ABQ0C4D1_9PROT</name>
<evidence type="ECO:0000313" key="12">
    <source>
        <dbReference type="EMBL" id="GAB0055747.1"/>
    </source>
</evidence>
<comment type="function">
    <text evidence="8">Part of the Tol-Pal system, which plays a role in outer membrane invagination during cell division and is important for maintaining outer membrane integrity.</text>
</comment>
<dbReference type="CDD" id="cd07185">
    <property type="entry name" value="OmpA_C-like"/>
    <property type="match status" value="1"/>
</dbReference>
<dbReference type="InterPro" id="IPR039001">
    <property type="entry name" value="Pal"/>
</dbReference>
<accession>A0ABQ0C4D1</accession>
<dbReference type="RefSeq" id="WP_420903459.1">
    <property type="nucleotide sequence ID" value="NZ_BAAFGK010000001.1"/>
</dbReference>
<evidence type="ECO:0000256" key="7">
    <source>
        <dbReference type="ARBA" id="ARBA00023306"/>
    </source>
</evidence>
<evidence type="ECO:0000256" key="4">
    <source>
        <dbReference type="ARBA" id="ARBA00023139"/>
    </source>
</evidence>
<keyword evidence="7 8" id="KW-0131">Cell cycle</keyword>
<dbReference type="HAMAP" id="MF_02204">
    <property type="entry name" value="Pal"/>
    <property type="match status" value="1"/>
</dbReference>
<evidence type="ECO:0000256" key="2">
    <source>
        <dbReference type="ARBA" id="ARBA00022729"/>
    </source>
</evidence>
<dbReference type="PANTHER" id="PTHR30329">
    <property type="entry name" value="STATOR ELEMENT OF FLAGELLAR MOTOR COMPLEX"/>
    <property type="match status" value="1"/>
</dbReference>
<feature type="chain" id="PRO_5046179419" description="Peptidoglycan-associated lipoprotein" evidence="10">
    <location>
        <begin position="21"/>
        <end position="179"/>
    </location>
</feature>
<dbReference type="Pfam" id="PF00691">
    <property type="entry name" value="OmpA"/>
    <property type="match status" value="1"/>
</dbReference>
<evidence type="ECO:0000256" key="3">
    <source>
        <dbReference type="ARBA" id="ARBA00023136"/>
    </source>
</evidence>